<sequence length="361" mass="38823">VQAIAAPENSNFQAGQQVREAVRAIPRERDLIVALDSTLERIERVDATSAFSAIRNVSTAVVGEPADCLFGKVRRANLAQMPDADLPTLPDRGGYGLYSLGHEPIPSSLSEGDEAIKTAVHRLIPQLETLRADKLLSLSDNEGSSGLGIKVTLALVEPENRILLEKQTRRAKSSSSAAVVSSTIDRPVESGIVAVPAGGRIQYRLQNFSNRPVYFILFGLDSSGRAIAFNLVSLNASLTQTGQHLSIDPGQTLMLPFPSESWKVSPLSGLTKTQIICSYSPFETTLAALSETLPSKTLNLQVLPKPLTIAQAILEDLHRASLPTTQDLGLPKDIFALDVNLWATLSLMYRAVESNGESGMG</sequence>
<comment type="caution">
    <text evidence="1">The sequence shown here is derived from an EMBL/GenBank/DDBJ whole genome shotgun (WGS) entry which is preliminary data.</text>
</comment>
<reference evidence="1" key="1">
    <citation type="submission" date="2020-10" db="EMBL/GenBank/DDBJ databases">
        <authorList>
            <person name="Castelo-Branco R."/>
            <person name="Eusebio N."/>
            <person name="Adriana R."/>
            <person name="Vieira A."/>
            <person name="Brugerolle De Fraissinette N."/>
            <person name="Rezende De Castro R."/>
            <person name="Schneider M.P."/>
            <person name="Vasconcelos V."/>
            <person name="Leao P.N."/>
        </authorList>
    </citation>
    <scope>NUCLEOTIDE SEQUENCE</scope>
    <source>
        <strain evidence="1">LEGE 11467</strain>
    </source>
</reference>
<dbReference type="AlphaFoldDB" id="A0A928VZ35"/>
<evidence type="ECO:0008006" key="3">
    <source>
        <dbReference type="Google" id="ProtNLM"/>
    </source>
</evidence>
<keyword evidence="2" id="KW-1185">Reference proteome</keyword>
<feature type="non-terminal residue" evidence="1">
    <location>
        <position position="1"/>
    </location>
</feature>
<name>A0A928VZ35_9CYAN</name>
<dbReference type="EMBL" id="JADEXN010000326">
    <property type="protein sequence ID" value="MBE9042269.1"/>
    <property type="molecule type" value="Genomic_DNA"/>
</dbReference>
<accession>A0A928VZ35</accession>
<evidence type="ECO:0000313" key="1">
    <source>
        <dbReference type="EMBL" id="MBE9042269.1"/>
    </source>
</evidence>
<gene>
    <name evidence="1" type="ORF">IQ235_15935</name>
</gene>
<protein>
    <recommendedName>
        <fullName evidence="3">DUF4384 domain-containing protein</fullName>
    </recommendedName>
</protein>
<evidence type="ECO:0000313" key="2">
    <source>
        <dbReference type="Proteomes" id="UP000621799"/>
    </source>
</evidence>
<proteinExistence type="predicted"/>
<organism evidence="1 2">
    <name type="scientific">Zarconia navalis LEGE 11467</name>
    <dbReference type="NCBI Taxonomy" id="1828826"/>
    <lineage>
        <taxon>Bacteria</taxon>
        <taxon>Bacillati</taxon>
        <taxon>Cyanobacteriota</taxon>
        <taxon>Cyanophyceae</taxon>
        <taxon>Oscillatoriophycideae</taxon>
        <taxon>Oscillatoriales</taxon>
        <taxon>Oscillatoriales incertae sedis</taxon>
        <taxon>Zarconia</taxon>
        <taxon>Zarconia navalis</taxon>
    </lineage>
</organism>
<dbReference type="Proteomes" id="UP000621799">
    <property type="component" value="Unassembled WGS sequence"/>
</dbReference>